<sequence length="189" mass="19192">MKTITTLVGSVGGDPEQGTLPDGRAFANLRLAVNPSYYDRAQDAWVDGDASWYDVRAYGTLATHLGTSVKKGDPLVVHGELIVRPWENGTRSGIAVEVIAHAAGPNLRFGTVNFARSGQSGRSASSGASSGGWDGLGSPRPEPGAAGDEGEPGMPDEQDGSGTALGPGASPEDVSGRQTAEAGAGTAPF</sequence>
<dbReference type="Proteomes" id="UP000616114">
    <property type="component" value="Unassembled WGS sequence"/>
</dbReference>
<dbReference type="AlphaFoldDB" id="A0A8J2XLA0"/>
<keyword evidence="1 2" id="KW-0238">DNA-binding</keyword>
<gene>
    <name evidence="5" type="ORF">GCM10011333_25030</name>
</gene>
<proteinExistence type="predicted"/>
<dbReference type="InterPro" id="IPR012340">
    <property type="entry name" value="NA-bd_OB-fold"/>
</dbReference>
<feature type="compositionally biased region" description="Acidic residues" evidence="4">
    <location>
        <begin position="148"/>
        <end position="159"/>
    </location>
</feature>
<dbReference type="GO" id="GO:0009295">
    <property type="term" value="C:nucleoid"/>
    <property type="evidence" value="ECO:0007669"/>
    <property type="project" value="TreeGrafter"/>
</dbReference>
<protein>
    <recommendedName>
        <fullName evidence="3">Single-stranded DNA-binding protein</fullName>
    </recommendedName>
</protein>
<keyword evidence="6" id="KW-1185">Reference proteome</keyword>
<organism evidence="5 6">
    <name type="scientific">Sediminivirga luteola</name>
    <dbReference type="NCBI Taxonomy" id="1774748"/>
    <lineage>
        <taxon>Bacteria</taxon>
        <taxon>Bacillati</taxon>
        <taxon>Actinomycetota</taxon>
        <taxon>Actinomycetes</taxon>
        <taxon>Micrococcales</taxon>
        <taxon>Brevibacteriaceae</taxon>
        <taxon>Sediminivirga</taxon>
    </lineage>
</organism>
<evidence type="ECO:0000256" key="3">
    <source>
        <dbReference type="RuleBase" id="RU000524"/>
    </source>
</evidence>
<reference evidence="5" key="1">
    <citation type="journal article" date="2014" name="Int. J. Syst. Evol. Microbiol.">
        <title>Complete genome sequence of Corynebacterium casei LMG S-19264T (=DSM 44701T), isolated from a smear-ripened cheese.</title>
        <authorList>
            <consortium name="US DOE Joint Genome Institute (JGI-PGF)"/>
            <person name="Walter F."/>
            <person name="Albersmeier A."/>
            <person name="Kalinowski J."/>
            <person name="Ruckert C."/>
        </authorList>
    </citation>
    <scope>NUCLEOTIDE SEQUENCE</scope>
    <source>
        <strain evidence="5">CGMCC 1.12785</strain>
    </source>
</reference>
<reference evidence="5" key="2">
    <citation type="submission" date="2020-09" db="EMBL/GenBank/DDBJ databases">
        <authorList>
            <person name="Sun Q."/>
            <person name="Zhou Y."/>
        </authorList>
    </citation>
    <scope>NUCLEOTIDE SEQUENCE</scope>
    <source>
        <strain evidence="5">CGMCC 1.12785</strain>
    </source>
</reference>
<comment type="caution">
    <text evidence="5">The sequence shown here is derived from an EMBL/GenBank/DDBJ whole genome shotgun (WGS) entry which is preliminary data.</text>
</comment>
<dbReference type="EMBL" id="BMFY01000011">
    <property type="protein sequence ID" value="GGA20927.1"/>
    <property type="molecule type" value="Genomic_DNA"/>
</dbReference>
<accession>A0A8J2XLA0</accession>
<dbReference type="CDD" id="cd04496">
    <property type="entry name" value="SSB_OBF"/>
    <property type="match status" value="1"/>
</dbReference>
<evidence type="ECO:0000256" key="2">
    <source>
        <dbReference type="PROSITE-ProRule" id="PRU00252"/>
    </source>
</evidence>
<dbReference type="RefSeq" id="WP_188551230.1">
    <property type="nucleotide sequence ID" value="NZ_BMFY01000011.1"/>
</dbReference>
<feature type="compositionally biased region" description="Low complexity" evidence="4">
    <location>
        <begin position="136"/>
        <end position="146"/>
    </location>
</feature>
<dbReference type="InterPro" id="IPR000424">
    <property type="entry name" value="Primosome_PriB/ssb"/>
</dbReference>
<evidence type="ECO:0000313" key="6">
    <source>
        <dbReference type="Proteomes" id="UP000616114"/>
    </source>
</evidence>
<dbReference type="Pfam" id="PF00436">
    <property type="entry name" value="SSB"/>
    <property type="match status" value="1"/>
</dbReference>
<feature type="compositionally biased region" description="Low complexity" evidence="4">
    <location>
        <begin position="117"/>
        <end position="128"/>
    </location>
</feature>
<dbReference type="SUPFAM" id="SSF50249">
    <property type="entry name" value="Nucleic acid-binding proteins"/>
    <property type="match status" value="1"/>
</dbReference>
<dbReference type="GO" id="GO:0006260">
    <property type="term" value="P:DNA replication"/>
    <property type="evidence" value="ECO:0007669"/>
    <property type="project" value="InterPro"/>
</dbReference>
<evidence type="ECO:0000313" key="5">
    <source>
        <dbReference type="EMBL" id="GGA20927.1"/>
    </source>
</evidence>
<dbReference type="PANTHER" id="PTHR10302:SF0">
    <property type="entry name" value="SINGLE-STRANDED DNA-BINDING PROTEIN, MITOCHONDRIAL"/>
    <property type="match status" value="1"/>
</dbReference>
<name>A0A8J2XLA0_9MICO</name>
<dbReference type="PROSITE" id="PS50935">
    <property type="entry name" value="SSB"/>
    <property type="match status" value="1"/>
</dbReference>
<dbReference type="Gene3D" id="2.40.50.140">
    <property type="entry name" value="Nucleic acid-binding proteins"/>
    <property type="match status" value="1"/>
</dbReference>
<dbReference type="PANTHER" id="PTHR10302">
    <property type="entry name" value="SINGLE-STRANDED DNA-BINDING PROTEIN"/>
    <property type="match status" value="1"/>
</dbReference>
<dbReference type="NCBIfam" id="TIGR00621">
    <property type="entry name" value="ssb"/>
    <property type="match status" value="1"/>
</dbReference>
<evidence type="ECO:0000256" key="4">
    <source>
        <dbReference type="SAM" id="MobiDB-lite"/>
    </source>
</evidence>
<dbReference type="GO" id="GO:0003697">
    <property type="term" value="F:single-stranded DNA binding"/>
    <property type="evidence" value="ECO:0007669"/>
    <property type="project" value="InterPro"/>
</dbReference>
<dbReference type="InterPro" id="IPR011344">
    <property type="entry name" value="ssDNA-bd"/>
</dbReference>
<evidence type="ECO:0000256" key="1">
    <source>
        <dbReference type="ARBA" id="ARBA00023125"/>
    </source>
</evidence>
<feature type="region of interest" description="Disordered" evidence="4">
    <location>
        <begin position="117"/>
        <end position="189"/>
    </location>
</feature>